<reference evidence="7" key="1">
    <citation type="submission" date="2023-06" db="EMBL/GenBank/DDBJ databases">
        <title>Genome-scale phylogeny and comparative genomics of the fungal order Sordariales.</title>
        <authorList>
            <consortium name="Lawrence Berkeley National Laboratory"/>
            <person name="Hensen N."/>
            <person name="Bonometti L."/>
            <person name="Westerberg I."/>
            <person name="Brannstrom I.O."/>
            <person name="Guillou S."/>
            <person name="Cros-Aarteil S."/>
            <person name="Calhoun S."/>
            <person name="Haridas S."/>
            <person name="Kuo A."/>
            <person name="Mondo S."/>
            <person name="Pangilinan J."/>
            <person name="Riley R."/>
            <person name="Labutti K."/>
            <person name="Andreopoulos B."/>
            <person name="Lipzen A."/>
            <person name="Chen C."/>
            <person name="Yanf M."/>
            <person name="Daum C."/>
            <person name="Ng V."/>
            <person name="Clum A."/>
            <person name="Steindorff A."/>
            <person name="Ohm R."/>
            <person name="Martin F."/>
            <person name="Silar P."/>
            <person name="Natvig D."/>
            <person name="Lalanne C."/>
            <person name="Gautier V."/>
            <person name="Ament-Velasquez S.L."/>
            <person name="Kruys A."/>
            <person name="Hutchinson M.I."/>
            <person name="Powell A.J."/>
            <person name="Barry K."/>
            <person name="Miller A.N."/>
            <person name="Grigoriev I.V."/>
            <person name="Debuchy R."/>
            <person name="Gladieux P."/>
            <person name="Thoren M.H."/>
            <person name="Johannesson H."/>
        </authorList>
    </citation>
    <scope>NUCLEOTIDE SEQUENCE</scope>
    <source>
        <strain evidence="7">SMH4607-1</strain>
    </source>
</reference>
<dbReference type="Pfam" id="PF01266">
    <property type="entry name" value="DAO"/>
    <property type="match status" value="1"/>
</dbReference>
<sequence length="479" mass="50862">MATSPPSLSLSPPNHAPPSFSPPSSILIIGSGVFGLGTAWALARRDLFSQSSITVVDRADPADRDVFPAPDAASIDTSRVVRADYADAAYAALAAEAQVQWRSQAKPSDLGAQGRYHESGLVLVADSAPVRRPSEVVSKSEMTGMDYTRFSWANVLSLASRNPGLVGPVQELPDVAAIRDRVGTGGSSGSWGYVNEGSGWANAQTSMAWLFDQVKATGRVRFISGTIASLEHTGTTVTGASLSDGSVLSAELVIVAAGAWTGSLVNLSGQAIATGQVMGYLDLTEAEQERLSTMPVVLNMSTGLFVIPPRNRVLKVARHAYGYLNPTALPTAPLSSTITSATSASHPLTHLSDPGLSIPKEGADELRQALRDMVSLEGIAERPFSRTRLCWYMDTPTADFLVDYHPDFQGLFIATGGSGHAFKFMPVIGDKITDCIARKCPPEFKAKWSWKLTTNFVFTEDGTRGSKPGLVLADELSTS</sequence>
<dbReference type="GO" id="GO:0004657">
    <property type="term" value="F:proline dehydrogenase activity"/>
    <property type="evidence" value="ECO:0007669"/>
    <property type="project" value="TreeGrafter"/>
</dbReference>
<evidence type="ECO:0000259" key="6">
    <source>
        <dbReference type="Pfam" id="PF01266"/>
    </source>
</evidence>
<dbReference type="Gene3D" id="3.50.50.60">
    <property type="entry name" value="FAD/NAD(P)-binding domain"/>
    <property type="match status" value="1"/>
</dbReference>
<dbReference type="InterPro" id="IPR006076">
    <property type="entry name" value="FAD-dep_OxRdtase"/>
</dbReference>
<dbReference type="GO" id="GO:0050660">
    <property type="term" value="F:flavin adenine dinucleotide binding"/>
    <property type="evidence" value="ECO:0007669"/>
    <property type="project" value="InterPro"/>
</dbReference>
<comment type="similarity">
    <text evidence="2">Belongs to the MSOX/MTOX family.</text>
</comment>
<dbReference type="EMBL" id="JAUKUA010000006">
    <property type="protein sequence ID" value="KAK0707468.1"/>
    <property type="molecule type" value="Genomic_DNA"/>
</dbReference>
<evidence type="ECO:0000256" key="2">
    <source>
        <dbReference type="ARBA" id="ARBA00010989"/>
    </source>
</evidence>
<proteinExistence type="inferred from homology"/>
<keyword evidence="5" id="KW-0560">Oxidoreductase</keyword>
<feature type="domain" description="FAD dependent oxidoreductase" evidence="6">
    <location>
        <begin position="26"/>
        <end position="434"/>
    </location>
</feature>
<dbReference type="GO" id="GO:0008115">
    <property type="term" value="F:sarcosine oxidase activity"/>
    <property type="evidence" value="ECO:0007669"/>
    <property type="project" value="TreeGrafter"/>
</dbReference>
<evidence type="ECO:0000313" key="8">
    <source>
        <dbReference type="Proteomes" id="UP001172102"/>
    </source>
</evidence>
<dbReference type="Gene3D" id="3.30.9.10">
    <property type="entry name" value="D-Amino Acid Oxidase, subunit A, domain 2"/>
    <property type="match status" value="1"/>
</dbReference>
<evidence type="ECO:0000256" key="1">
    <source>
        <dbReference type="ARBA" id="ARBA00001974"/>
    </source>
</evidence>
<gene>
    <name evidence="7" type="ORF">B0H67DRAFT_494417</name>
</gene>
<accession>A0AA40A1A3</accession>
<dbReference type="Proteomes" id="UP001172102">
    <property type="component" value="Unassembled WGS sequence"/>
</dbReference>
<dbReference type="AlphaFoldDB" id="A0AA40A1A3"/>
<name>A0AA40A1A3_9PEZI</name>
<keyword evidence="4" id="KW-0274">FAD</keyword>
<dbReference type="GO" id="GO:0050031">
    <property type="term" value="F:L-pipecolate oxidase activity"/>
    <property type="evidence" value="ECO:0007669"/>
    <property type="project" value="TreeGrafter"/>
</dbReference>
<dbReference type="InterPro" id="IPR036188">
    <property type="entry name" value="FAD/NAD-bd_sf"/>
</dbReference>
<dbReference type="PANTHER" id="PTHR10961">
    <property type="entry name" value="PEROXISOMAL SARCOSINE OXIDASE"/>
    <property type="match status" value="1"/>
</dbReference>
<evidence type="ECO:0000256" key="3">
    <source>
        <dbReference type="ARBA" id="ARBA00022630"/>
    </source>
</evidence>
<dbReference type="SUPFAM" id="SSF51905">
    <property type="entry name" value="FAD/NAD(P)-binding domain"/>
    <property type="match status" value="1"/>
</dbReference>
<keyword evidence="3" id="KW-0285">Flavoprotein</keyword>
<evidence type="ECO:0000256" key="5">
    <source>
        <dbReference type="ARBA" id="ARBA00023002"/>
    </source>
</evidence>
<comment type="cofactor">
    <cofactor evidence="1">
        <name>FAD</name>
        <dbReference type="ChEBI" id="CHEBI:57692"/>
    </cofactor>
</comment>
<protein>
    <submittedName>
        <fullName evidence="7">FAD dependent oxidoreductase</fullName>
    </submittedName>
</protein>
<evidence type="ECO:0000256" key="4">
    <source>
        <dbReference type="ARBA" id="ARBA00022827"/>
    </source>
</evidence>
<dbReference type="InterPro" id="IPR045170">
    <property type="entry name" value="MTOX"/>
</dbReference>
<organism evidence="7 8">
    <name type="scientific">Lasiosphaeris hirsuta</name>
    <dbReference type="NCBI Taxonomy" id="260670"/>
    <lineage>
        <taxon>Eukaryota</taxon>
        <taxon>Fungi</taxon>
        <taxon>Dikarya</taxon>
        <taxon>Ascomycota</taxon>
        <taxon>Pezizomycotina</taxon>
        <taxon>Sordariomycetes</taxon>
        <taxon>Sordariomycetidae</taxon>
        <taxon>Sordariales</taxon>
        <taxon>Lasiosphaeriaceae</taxon>
        <taxon>Lasiosphaeris</taxon>
    </lineage>
</organism>
<keyword evidence="8" id="KW-1185">Reference proteome</keyword>
<comment type="caution">
    <text evidence="7">The sequence shown here is derived from an EMBL/GenBank/DDBJ whole genome shotgun (WGS) entry which is preliminary data.</text>
</comment>
<evidence type="ECO:0000313" key="7">
    <source>
        <dbReference type="EMBL" id="KAK0707468.1"/>
    </source>
</evidence>
<dbReference type="PANTHER" id="PTHR10961:SF46">
    <property type="entry name" value="PEROXISOMAL SARCOSINE OXIDASE"/>
    <property type="match status" value="1"/>
</dbReference>